<organism evidence="6 7">
    <name type="scientific">Barnesiella viscericola</name>
    <dbReference type="NCBI Taxonomy" id="397865"/>
    <lineage>
        <taxon>Bacteria</taxon>
        <taxon>Pseudomonadati</taxon>
        <taxon>Bacteroidota</taxon>
        <taxon>Bacteroidia</taxon>
        <taxon>Bacteroidales</taxon>
        <taxon>Barnesiellaceae</taxon>
        <taxon>Barnesiella</taxon>
    </lineage>
</organism>
<keyword evidence="2" id="KW-0121">Carboxypeptidase</keyword>
<dbReference type="InterPro" id="IPR005311">
    <property type="entry name" value="PBP_dimer"/>
</dbReference>
<comment type="caution">
    <text evidence="6">The sequence shown here is derived from an EMBL/GenBank/DDBJ whole genome shotgun (WGS) entry which is preliminary data.</text>
</comment>
<dbReference type="Gene3D" id="3.90.1310.10">
    <property type="entry name" value="Penicillin-binding protein 2a (Domain 2)"/>
    <property type="match status" value="1"/>
</dbReference>
<dbReference type="InterPro" id="IPR005543">
    <property type="entry name" value="PASTA_dom"/>
</dbReference>
<accession>A0A921MSV7</accession>
<comment type="subcellular location">
    <subcellularLocation>
        <location evidence="1">Membrane</location>
    </subcellularLocation>
</comment>
<dbReference type="Proteomes" id="UP000757103">
    <property type="component" value="Unassembled WGS sequence"/>
</dbReference>
<dbReference type="PROSITE" id="PS51178">
    <property type="entry name" value="PASTA"/>
    <property type="match status" value="1"/>
</dbReference>
<dbReference type="Gene3D" id="3.40.710.10">
    <property type="entry name" value="DD-peptidase/beta-lactamase superfamily"/>
    <property type="match status" value="1"/>
</dbReference>
<protein>
    <submittedName>
        <fullName evidence="6">Transpeptidase family protein</fullName>
    </submittedName>
</protein>
<dbReference type="GO" id="GO:0005886">
    <property type="term" value="C:plasma membrane"/>
    <property type="evidence" value="ECO:0007669"/>
    <property type="project" value="TreeGrafter"/>
</dbReference>
<name>A0A921MSV7_9BACT</name>
<reference evidence="6" key="2">
    <citation type="submission" date="2021-09" db="EMBL/GenBank/DDBJ databases">
        <authorList>
            <person name="Gilroy R."/>
        </authorList>
    </citation>
    <scope>NUCLEOTIDE SEQUENCE</scope>
    <source>
        <strain evidence="6">CHK121-7720</strain>
    </source>
</reference>
<evidence type="ECO:0000256" key="3">
    <source>
        <dbReference type="ARBA" id="ARBA00023136"/>
    </source>
</evidence>
<dbReference type="RefSeq" id="WP_273306519.1">
    <property type="nucleotide sequence ID" value="NZ_DYUD01000024.1"/>
</dbReference>
<dbReference type="GO" id="GO:0008658">
    <property type="term" value="F:penicillin binding"/>
    <property type="evidence" value="ECO:0007669"/>
    <property type="project" value="InterPro"/>
</dbReference>
<dbReference type="InterPro" id="IPR012338">
    <property type="entry name" value="Beta-lactam/transpept-like"/>
</dbReference>
<sequence length="689" mass="76888">METRNKRHILLRYALVIVGVLLFSIAIVKKAADTCIIHADKWNEKAAQMLSVTHEVMPERGDILAQNGEVMATNMTYYRALIDFGVPKFKAREFNDSVKILSQMLAKYFPNKTAAAYEKGMRSAFLRKKRYYVLVREVTGHDYELLKTFPFLRYSTPYSGFYIDPNREKIIKREKPYGTMASRAIGGLDETFHGNSGLEKALDSLLYGIPGRTIKKQIPSGIVDWVSDPPQRGLDVKTTIDIDIQDITEQALLQTIEETQPEFAVAIVMEVATGEIKAMSNLSRLPGGEYLETVNNAVQGYEPGSVVKPLSMMIALDDGVVRPNDVINGHNGVFRYPAGARVRPITDTHGRASMTAIEAMKYSSNIGLSEIILRGYERDPDRFVQRIYEVGFMEPFDLGIPGTARPTIRHLKATVQDRINLTRMSYGYTTKIPPIYTLALYNTIANDGKFVKPRLVKELLRNGKPEKVFDISYIREHACKPETARALRQMLYAVVNDDDGTGRLARSKKVTIAGKTGTVRNIGADGKYESRYRITFCGFFPYEKPQYSCIVLLGKPDLPGMPSAGRYCGGVLKKIAETLYSMGRLDVPMAMPSDSTQTFAPSIMKGDITETRQVLQRLGVRGDVSDCYNIETYCDSMPDVSGMGARDALYLLEQAGLNVSIQGRGRVYEQSIPRGAALQPGTTVILKLK</sequence>
<dbReference type="EMBL" id="DYUD01000024">
    <property type="protein sequence ID" value="HJG89449.1"/>
    <property type="molecule type" value="Genomic_DNA"/>
</dbReference>
<dbReference type="InterPro" id="IPR036138">
    <property type="entry name" value="PBP_dimer_sf"/>
</dbReference>
<evidence type="ECO:0000313" key="6">
    <source>
        <dbReference type="EMBL" id="HJG89449.1"/>
    </source>
</evidence>
<gene>
    <name evidence="6" type="ORF">K8U91_08285</name>
</gene>
<proteinExistence type="predicted"/>
<dbReference type="Gene3D" id="3.30.450.330">
    <property type="match status" value="1"/>
</dbReference>
<reference evidence="6" key="1">
    <citation type="journal article" date="2021" name="PeerJ">
        <title>Extensive microbial diversity within the chicken gut microbiome revealed by metagenomics and culture.</title>
        <authorList>
            <person name="Gilroy R."/>
            <person name="Ravi A."/>
            <person name="Getino M."/>
            <person name="Pursley I."/>
            <person name="Horton D.L."/>
            <person name="Alikhan N.F."/>
            <person name="Baker D."/>
            <person name="Gharbi K."/>
            <person name="Hall N."/>
            <person name="Watson M."/>
            <person name="Adriaenssens E.M."/>
            <person name="Foster-Nyarko E."/>
            <person name="Jarju S."/>
            <person name="Secka A."/>
            <person name="Antonio M."/>
            <person name="Oren A."/>
            <person name="Chaudhuri R.R."/>
            <person name="La Ragione R."/>
            <person name="Hildebrand F."/>
            <person name="Pallen M.J."/>
        </authorList>
    </citation>
    <scope>NUCLEOTIDE SEQUENCE</scope>
    <source>
        <strain evidence="6">CHK121-7720</strain>
    </source>
</reference>
<dbReference type="AlphaFoldDB" id="A0A921MSV7"/>
<dbReference type="SUPFAM" id="SSF56519">
    <property type="entry name" value="Penicillin binding protein dimerisation domain"/>
    <property type="match status" value="1"/>
</dbReference>
<feature type="transmembrane region" description="Helical" evidence="4">
    <location>
        <begin position="9"/>
        <end position="28"/>
    </location>
</feature>
<dbReference type="SUPFAM" id="SSF54184">
    <property type="entry name" value="Penicillin-binding protein 2x (pbp-2x), c-terminal domain"/>
    <property type="match status" value="1"/>
</dbReference>
<evidence type="ECO:0000313" key="7">
    <source>
        <dbReference type="Proteomes" id="UP000757103"/>
    </source>
</evidence>
<dbReference type="InterPro" id="IPR050515">
    <property type="entry name" value="Beta-lactam/transpept"/>
</dbReference>
<keyword evidence="3 4" id="KW-0472">Membrane</keyword>
<dbReference type="CDD" id="cd06575">
    <property type="entry name" value="PASTA_Pbp2x-like_2"/>
    <property type="match status" value="1"/>
</dbReference>
<dbReference type="GO" id="GO:0004180">
    <property type="term" value="F:carboxypeptidase activity"/>
    <property type="evidence" value="ECO:0007669"/>
    <property type="project" value="UniProtKB-KW"/>
</dbReference>
<dbReference type="PANTHER" id="PTHR30627">
    <property type="entry name" value="PEPTIDOGLYCAN D,D-TRANSPEPTIDASE"/>
    <property type="match status" value="1"/>
</dbReference>
<evidence type="ECO:0000259" key="5">
    <source>
        <dbReference type="PROSITE" id="PS51178"/>
    </source>
</evidence>
<evidence type="ECO:0000256" key="2">
    <source>
        <dbReference type="ARBA" id="ARBA00022645"/>
    </source>
</evidence>
<dbReference type="Gene3D" id="3.30.10.20">
    <property type="match status" value="1"/>
</dbReference>
<dbReference type="SMART" id="SM00740">
    <property type="entry name" value="PASTA"/>
    <property type="match status" value="1"/>
</dbReference>
<dbReference type="SUPFAM" id="SSF56601">
    <property type="entry name" value="beta-lactamase/transpeptidase-like"/>
    <property type="match status" value="1"/>
</dbReference>
<keyword evidence="2" id="KW-0378">Hydrolase</keyword>
<keyword evidence="4" id="KW-1133">Transmembrane helix</keyword>
<dbReference type="InterPro" id="IPR001460">
    <property type="entry name" value="PCN-bd_Tpept"/>
</dbReference>
<keyword evidence="2" id="KW-0645">Protease</keyword>
<dbReference type="PANTHER" id="PTHR30627:SF1">
    <property type="entry name" value="PEPTIDOGLYCAN D,D-TRANSPEPTIDASE FTSI"/>
    <property type="match status" value="1"/>
</dbReference>
<evidence type="ECO:0000256" key="1">
    <source>
        <dbReference type="ARBA" id="ARBA00004370"/>
    </source>
</evidence>
<dbReference type="Pfam" id="PF00905">
    <property type="entry name" value="Transpeptidase"/>
    <property type="match status" value="1"/>
</dbReference>
<evidence type="ECO:0000256" key="4">
    <source>
        <dbReference type="SAM" id="Phobius"/>
    </source>
</evidence>
<keyword evidence="4" id="KW-0812">Transmembrane</keyword>
<dbReference type="GO" id="GO:0071555">
    <property type="term" value="P:cell wall organization"/>
    <property type="evidence" value="ECO:0007669"/>
    <property type="project" value="TreeGrafter"/>
</dbReference>
<dbReference type="Pfam" id="PF03793">
    <property type="entry name" value="PASTA"/>
    <property type="match status" value="1"/>
</dbReference>
<feature type="domain" description="PASTA" evidence="5">
    <location>
        <begin position="629"/>
        <end position="689"/>
    </location>
</feature>
<dbReference type="Pfam" id="PF03717">
    <property type="entry name" value="PBP_dimer"/>
    <property type="match status" value="1"/>
</dbReference>